<evidence type="ECO:0000313" key="2">
    <source>
        <dbReference type="Proteomes" id="UP000630864"/>
    </source>
</evidence>
<reference evidence="1" key="1">
    <citation type="submission" date="2020-09" db="EMBL/GenBank/DDBJ databases">
        <title>Pseudomonas syringae pv. eriobotryae genome sequence causing loquat canker disease.</title>
        <authorList>
            <person name="Fukuda S."/>
            <person name="Tashiro H."/>
            <person name="Nagano Y."/>
        </authorList>
    </citation>
    <scope>NUCLEOTIDE SEQUENCE</scope>
    <source>
        <strain evidence="1">AM001</strain>
    </source>
</reference>
<dbReference type="Proteomes" id="UP000630864">
    <property type="component" value="Unassembled WGS sequence"/>
</dbReference>
<evidence type="ECO:0000313" key="1">
    <source>
        <dbReference type="EMBL" id="GFZ63029.1"/>
    </source>
</evidence>
<sequence length="48" mass="5369">MVIADTDDVWKFAGRVTLANEDHGLLQFIPAEKIAHHLNEVMLIEVPA</sequence>
<organism evidence="1 2">
    <name type="scientific">Pseudomonas amygdali pv. eriobotryae</name>
    <dbReference type="NCBI Taxonomy" id="129137"/>
    <lineage>
        <taxon>Bacteria</taxon>
        <taxon>Pseudomonadati</taxon>
        <taxon>Pseudomonadota</taxon>
        <taxon>Gammaproteobacteria</taxon>
        <taxon>Pseudomonadales</taxon>
        <taxon>Pseudomonadaceae</taxon>
        <taxon>Pseudomonas</taxon>
        <taxon>Pseudomonas amygdali</taxon>
    </lineage>
</organism>
<proteinExistence type="predicted"/>
<name>A0A9P3AJ82_PSEA0</name>
<protein>
    <submittedName>
        <fullName evidence="1">Uncharacterized protein</fullName>
    </submittedName>
</protein>
<accession>A0A9P3AJ82</accession>
<dbReference type="AlphaFoldDB" id="A0A9P3AJ82"/>
<gene>
    <name evidence="1" type="ORF">PSE10A_55400</name>
</gene>
<comment type="caution">
    <text evidence="1">The sequence shown here is derived from an EMBL/GenBank/DDBJ whole genome shotgun (WGS) entry which is preliminary data.</text>
</comment>
<dbReference type="EMBL" id="BMZW01000061">
    <property type="protein sequence ID" value="GFZ63029.1"/>
    <property type="molecule type" value="Genomic_DNA"/>
</dbReference>